<sequence>MVATDVDVVRVVARLHVELARHLRDLLEDELRVEEDRVVLDALARLAEQVERLGLHELNPDLGEEPLPALVEGRHGIRREDVVARHLVDEHASASKA</sequence>
<accession>A0A6J6TKJ9</accession>
<dbReference type="EMBL" id="CAEZYZ010000095">
    <property type="protein sequence ID" value="CAB4747686.1"/>
    <property type="molecule type" value="Genomic_DNA"/>
</dbReference>
<gene>
    <name evidence="1" type="ORF">UFOPK2810_00684</name>
</gene>
<name>A0A6J6TKJ9_9ZZZZ</name>
<protein>
    <submittedName>
        <fullName evidence="1">Unannotated protein</fullName>
    </submittedName>
</protein>
<organism evidence="1">
    <name type="scientific">freshwater metagenome</name>
    <dbReference type="NCBI Taxonomy" id="449393"/>
    <lineage>
        <taxon>unclassified sequences</taxon>
        <taxon>metagenomes</taxon>
        <taxon>ecological metagenomes</taxon>
    </lineage>
</organism>
<reference evidence="1" key="1">
    <citation type="submission" date="2020-05" db="EMBL/GenBank/DDBJ databases">
        <authorList>
            <person name="Chiriac C."/>
            <person name="Salcher M."/>
            <person name="Ghai R."/>
            <person name="Kavagutti S V."/>
        </authorList>
    </citation>
    <scope>NUCLEOTIDE SEQUENCE</scope>
</reference>
<evidence type="ECO:0000313" key="1">
    <source>
        <dbReference type="EMBL" id="CAB4747686.1"/>
    </source>
</evidence>
<dbReference type="AlphaFoldDB" id="A0A6J6TKJ9"/>
<proteinExistence type="predicted"/>